<dbReference type="InterPro" id="IPR051445">
    <property type="entry name" value="LY6H/LY6L_nAChR_modulators"/>
</dbReference>
<evidence type="ECO:0000256" key="1">
    <source>
        <dbReference type="ARBA" id="ARBA00004609"/>
    </source>
</evidence>
<keyword evidence="3" id="KW-0336">GPI-anchor</keyword>
<evidence type="ECO:0000256" key="9">
    <source>
        <dbReference type="SAM" id="SignalP"/>
    </source>
</evidence>
<evidence type="ECO:0000256" key="8">
    <source>
        <dbReference type="ARBA" id="ARBA00023288"/>
    </source>
</evidence>
<keyword evidence="2" id="KW-1003">Cell membrane</keyword>
<dbReference type="EMBL" id="LZPO01056027">
    <property type="protein sequence ID" value="OBS71609.1"/>
    <property type="molecule type" value="Genomic_DNA"/>
</dbReference>
<dbReference type="PANTHER" id="PTHR32217">
    <property type="entry name" value="LYMPHOCYTE ANTIGEN 6H"/>
    <property type="match status" value="1"/>
</dbReference>
<organism evidence="10 11">
    <name type="scientific">Neotoma lepida</name>
    <name type="common">Desert woodrat</name>
    <dbReference type="NCBI Taxonomy" id="56216"/>
    <lineage>
        <taxon>Eukaryota</taxon>
        <taxon>Metazoa</taxon>
        <taxon>Chordata</taxon>
        <taxon>Craniata</taxon>
        <taxon>Vertebrata</taxon>
        <taxon>Euteleostomi</taxon>
        <taxon>Mammalia</taxon>
        <taxon>Eutheria</taxon>
        <taxon>Euarchontoglires</taxon>
        <taxon>Glires</taxon>
        <taxon>Rodentia</taxon>
        <taxon>Myomorpha</taxon>
        <taxon>Muroidea</taxon>
        <taxon>Cricetidae</taxon>
        <taxon>Neotominae</taxon>
        <taxon>Neotoma</taxon>
    </lineage>
</organism>
<evidence type="ECO:0000256" key="2">
    <source>
        <dbReference type="ARBA" id="ARBA00022475"/>
    </source>
</evidence>
<evidence type="ECO:0000313" key="10">
    <source>
        <dbReference type="EMBL" id="OBS71609.1"/>
    </source>
</evidence>
<keyword evidence="5" id="KW-0472">Membrane</keyword>
<gene>
    <name evidence="10" type="ORF">A6R68_13814</name>
</gene>
<keyword evidence="11" id="KW-1185">Reference proteome</keyword>
<dbReference type="GO" id="GO:0095500">
    <property type="term" value="P:acetylcholine receptor signaling pathway"/>
    <property type="evidence" value="ECO:0007669"/>
    <property type="project" value="TreeGrafter"/>
</dbReference>
<evidence type="ECO:0000313" key="11">
    <source>
        <dbReference type="Proteomes" id="UP000092124"/>
    </source>
</evidence>
<sequence length="72" mass="7731">MNSSHAMKTCVLILLVALLCAERDQNYFGNIPNIPFIDANSKISCCKEDLCNAAVPTGGSIWTLAGVLLFSL</sequence>
<dbReference type="OrthoDB" id="9624109at2759"/>
<evidence type="ECO:0000256" key="5">
    <source>
        <dbReference type="ARBA" id="ARBA00023136"/>
    </source>
</evidence>
<comment type="caution">
    <text evidence="10">The sequence shown here is derived from an EMBL/GenBank/DDBJ whole genome shotgun (WGS) entry which is preliminary data.</text>
</comment>
<evidence type="ECO:0000256" key="6">
    <source>
        <dbReference type="ARBA" id="ARBA00023157"/>
    </source>
</evidence>
<feature type="chain" id="PRO_5008346000" description="UPAR/Ly6 domain-containing protein" evidence="9">
    <location>
        <begin position="22"/>
        <end position="72"/>
    </location>
</feature>
<accession>A0A1A6H036</accession>
<keyword evidence="4 9" id="KW-0732">Signal</keyword>
<protein>
    <recommendedName>
        <fullName evidence="12">UPAR/Ly6 domain-containing protein</fullName>
    </recommendedName>
</protein>
<dbReference type="GO" id="GO:0005886">
    <property type="term" value="C:plasma membrane"/>
    <property type="evidence" value="ECO:0007669"/>
    <property type="project" value="UniProtKB-SubCell"/>
</dbReference>
<name>A0A1A6H036_NEOLE</name>
<dbReference type="Proteomes" id="UP000092124">
    <property type="component" value="Unassembled WGS sequence"/>
</dbReference>
<dbReference type="GO" id="GO:0045202">
    <property type="term" value="C:synapse"/>
    <property type="evidence" value="ECO:0007669"/>
    <property type="project" value="GOC"/>
</dbReference>
<feature type="non-terminal residue" evidence="10">
    <location>
        <position position="72"/>
    </location>
</feature>
<keyword evidence="6" id="KW-1015">Disulfide bond</keyword>
<dbReference type="GO" id="GO:0033130">
    <property type="term" value="F:acetylcholine receptor binding"/>
    <property type="evidence" value="ECO:0007669"/>
    <property type="project" value="TreeGrafter"/>
</dbReference>
<keyword evidence="8" id="KW-0449">Lipoprotein</keyword>
<feature type="signal peptide" evidence="9">
    <location>
        <begin position="1"/>
        <end position="21"/>
    </location>
</feature>
<dbReference type="AlphaFoldDB" id="A0A1A6H036"/>
<proteinExistence type="predicted"/>
<evidence type="ECO:0000256" key="3">
    <source>
        <dbReference type="ARBA" id="ARBA00022622"/>
    </source>
</evidence>
<dbReference type="GO" id="GO:0098552">
    <property type="term" value="C:side of membrane"/>
    <property type="evidence" value="ECO:0007669"/>
    <property type="project" value="UniProtKB-KW"/>
</dbReference>
<evidence type="ECO:0000256" key="4">
    <source>
        <dbReference type="ARBA" id="ARBA00022729"/>
    </source>
</evidence>
<evidence type="ECO:0008006" key="12">
    <source>
        <dbReference type="Google" id="ProtNLM"/>
    </source>
</evidence>
<dbReference type="PANTHER" id="PTHR32217:SF3">
    <property type="entry name" value="LYMPHOCYTE ANTIGEN 6S"/>
    <property type="match status" value="1"/>
</dbReference>
<reference evidence="10 11" key="1">
    <citation type="submission" date="2016-06" db="EMBL/GenBank/DDBJ databases">
        <title>The Draft Genome Sequence and Annotation of the Desert Woodrat Neotoma lepida.</title>
        <authorList>
            <person name="Campbell M."/>
            <person name="Oakeson K.F."/>
            <person name="Yandell M."/>
            <person name="Halpert J.R."/>
            <person name="Dearing D."/>
        </authorList>
    </citation>
    <scope>NUCLEOTIDE SEQUENCE [LARGE SCALE GENOMIC DNA]</scope>
    <source>
        <strain evidence="10">417</strain>
        <tissue evidence="10">Liver</tissue>
    </source>
</reference>
<evidence type="ECO:0000256" key="7">
    <source>
        <dbReference type="ARBA" id="ARBA00023180"/>
    </source>
</evidence>
<dbReference type="SUPFAM" id="SSF57302">
    <property type="entry name" value="Snake toxin-like"/>
    <property type="match status" value="1"/>
</dbReference>
<dbReference type="InterPro" id="IPR045860">
    <property type="entry name" value="Snake_toxin-like_sf"/>
</dbReference>
<comment type="subcellular location">
    <subcellularLocation>
        <location evidence="1">Cell membrane</location>
        <topology evidence="1">Lipid-anchor</topology>
        <topology evidence="1">GPI-anchor</topology>
    </subcellularLocation>
</comment>
<dbReference type="GO" id="GO:0030550">
    <property type="term" value="F:acetylcholine receptor inhibitor activity"/>
    <property type="evidence" value="ECO:0007669"/>
    <property type="project" value="TreeGrafter"/>
</dbReference>
<keyword evidence="7" id="KW-0325">Glycoprotein</keyword>